<keyword evidence="2" id="KW-1185">Reference proteome</keyword>
<evidence type="ECO:0000313" key="1">
    <source>
        <dbReference type="EMBL" id="KAK5955205.1"/>
    </source>
</evidence>
<dbReference type="AlphaFoldDB" id="A0AAN8IA63"/>
<sequence>MSHVQHPLLSEYSDFLEEPVEPGLLVFLRLAVIDPTASPPTVTVVSGVPPIKIAATELFGRQRRDFAVLRELEPTFEADGLAYKDVRCFICALTDETGARHSFKEVPVKGSLGSQLKKCKTILELGELISQGTTSYITSYPDVLVCFSKSDFLRKVTHATPCDTVRSKEFHMEYKPGHNATLISTKANVTLCCQVEERREAHKLGITGAAYAQIHRHMRDEALSRNQQALQTAAALPQKSYFRFDLAIDNPLSFINKVSQPKTANSAHAGNLAQKRHTVYPISRSDRPPTLKGRIGNGDAPFAINKTSVSNRLKRKIVSLADPNPRPSKVRIVSTHPQIIVAMKSTKQDSPNSAVVKHYTPYMSTPLPRPHPALTYTGNLRRLEDYLLDLTSSRPGIEREAAMIGVDVDDYMDPSFRRRMGRSMIELAERRGADRNVRRWELFEALCKAVLVGGLLGYSAATQ</sequence>
<gene>
    <name evidence="1" type="ORF">OHC33_003885</name>
</gene>
<proteinExistence type="predicted"/>
<dbReference type="Proteomes" id="UP001316803">
    <property type="component" value="Unassembled WGS sequence"/>
</dbReference>
<name>A0AAN8IA63_9EURO</name>
<organism evidence="1 2">
    <name type="scientific">Knufia fluminis</name>
    <dbReference type="NCBI Taxonomy" id="191047"/>
    <lineage>
        <taxon>Eukaryota</taxon>
        <taxon>Fungi</taxon>
        <taxon>Dikarya</taxon>
        <taxon>Ascomycota</taxon>
        <taxon>Pezizomycotina</taxon>
        <taxon>Eurotiomycetes</taxon>
        <taxon>Chaetothyriomycetidae</taxon>
        <taxon>Chaetothyriales</taxon>
        <taxon>Trichomeriaceae</taxon>
        <taxon>Knufia</taxon>
    </lineage>
</organism>
<evidence type="ECO:0000313" key="2">
    <source>
        <dbReference type="Proteomes" id="UP001316803"/>
    </source>
</evidence>
<comment type="caution">
    <text evidence="1">The sequence shown here is derived from an EMBL/GenBank/DDBJ whole genome shotgun (WGS) entry which is preliminary data.</text>
</comment>
<dbReference type="EMBL" id="JAKLMC020000007">
    <property type="protein sequence ID" value="KAK5955205.1"/>
    <property type="molecule type" value="Genomic_DNA"/>
</dbReference>
<accession>A0AAN8IA63</accession>
<reference evidence="1 2" key="1">
    <citation type="submission" date="2022-12" db="EMBL/GenBank/DDBJ databases">
        <title>Genomic features and morphological characterization of a novel Knufia sp. strain isolated from spacecraft assembly facility.</title>
        <authorList>
            <person name="Teixeira M."/>
            <person name="Chander A.M."/>
            <person name="Stajich J.E."/>
            <person name="Venkateswaran K."/>
        </authorList>
    </citation>
    <scope>NUCLEOTIDE SEQUENCE [LARGE SCALE GENOMIC DNA]</scope>
    <source>
        <strain evidence="1 2">FJI-L2-BK-P2</strain>
    </source>
</reference>
<protein>
    <submittedName>
        <fullName evidence="1">Uncharacterized protein</fullName>
    </submittedName>
</protein>